<evidence type="ECO:0000256" key="1">
    <source>
        <dbReference type="SAM" id="Phobius"/>
    </source>
</evidence>
<keyword evidence="1" id="KW-1133">Transmembrane helix</keyword>
<dbReference type="RefSeq" id="WP_024266212.1">
    <property type="nucleotide sequence ID" value="NZ_MZ726788.1"/>
</dbReference>
<keyword evidence="1" id="KW-0812">Transmembrane</keyword>
<name>W8CTV1_RAOPL</name>
<reference evidence="2" key="1">
    <citation type="journal article" date="2014" name="PLoS ONE">
        <title>Sequential Isolation in a Patient of Raoultella planticola and Escherichia coli Bearing a Novel ISCR1 Element Carrying blaNDM-1.</title>
        <authorList>
            <person name="Li J."/>
            <person name="Lan R."/>
            <person name="Xiong Y."/>
            <person name="Ye C."/>
            <person name="Yuan M."/>
            <person name="Liu X."/>
            <person name="Chen X."/>
            <person name="Yu D."/>
            <person name="Liu B."/>
            <person name="Lin W."/>
            <person name="Bai X."/>
            <person name="Wang Y."/>
            <person name="Sun Q."/>
            <person name="Wang Y."/>
            <person name="Zhao H."/>
            <person name="Meng Q."/>
            <person name="Chen Q."/>
            <person name="Zhao A."/>
            <person name="Xu J."/>
        </authorList>
    </citation>
    <scope>NUCLEOTIDE SEQUENCE</scope>
    <source>
        <strain evidence="2">KpNDM1</strain>
        <plasmid evidence="2">pKpNDM1</plasmid>
    </source>
</reference>
<evidence type="ECO:0000313" key="2">
    <source>
        <dbReference type="EMBL" id="AGO88961.1"/>
    </source>
</evidence>
<keyword evidence="1" id="KW-0472">Membrane</keyword>
<protein>
    <submittedName>
        <fullName evidence="2">Uncharacterized protein</fullName>
    </submittedName>
</protein>
<proteinExistence type="predicted"/>
<feature type="transmembrane region" description="Helical" evidence="1">
    <location>
        <begin position="33"/>
        <end position="53"/>
    </location>
</feature>
<organism evidence="2">
    <name type="scientific">Raoultella planticola</name>
    <name type="common">Klebsiella planticola</name>
    <dbReference type="NCBI Taxonomy" id="575"/>
    <lineage>
        <taxon>Bacteria</taxon>
        <taxon>Pseudomonadati</taxon>
        <taxon>Pseudomonadota</taxon>
        <taxon>Gammaproteobacteria</taxon>
        <taxon>Enterobacterales</taxon>
        <taxon>Enterobacteriaceae</taxon>
        <taxon>Klebsiella/Raoultella group</taxon>
        <taxon>Raoultella</taxon>
    </lineage>
</organism>
<dbReference type="EMBL" id="JX515588">
    <property type="protein sequence ID" value="AGO88961.1"/>
    <property type="molecule type" value="Genomic_DNA"/>
</dbReference>
<sequence length="204" mass="22896">MSGNNIYNHFFVLNSHINKCFISRHNMEIKQNFLVVIALIIVVCGIFIVSGKYDVNTFQFAYSIATKESLAKIINNTPCAYNPINKALENGPIDIGQANEIADKCKREEQSEAERKVQQDALRQISKPNDIEDKDRAATKQEIIDIISSSPCANGPITAAIAGMPISISYARHLGSTCEEVSAQRQRLKHEREEQVQALSYFYE</sequence>
<dbReference type="AlphaFoldDB" id="W8CTV1"/>
<gene>
    <name evidence="2" type="ORF">pKpNDM1_00022</name>
</gene>
<keyword evidence="2" id="KW-0614">Plasmid</keyword>
<accession>W8CTV1</accession>
<geneLocation type="plasmid" evidence="2">
    <name>pKpNDM1</name>
</geneLocation>